<dbReference type="Gene3D" id="3.60.60.10">
    <property type="entry name" value="Penicillin V Acylase, Chain A"/>
    <property type="match status" value="1"/>
</dbReference>
<evidence type="ECO:0000256" key="2">
    <source>
        <dbReference type="ARBA" id="ARBA00022801"/>
    </source>
</evidence>
<dbReference type="Proteomes" id="UP001321804">
    <property type="component" value="Chromosome"/>
</dbReference>
<gene>
    <name evidence="4" type="ORF">KIMC2_06920</name>
</gene>
<keyword evidence="2 4" id="KW-0378">Hydrolase</keyword>
<dbReference type="PANTHER" id="PTHR35527:SF2">
    <property type="entry name" value="HYDROLASE"/>
    <property type="match status" value="1"/>
</dbReference>
<dbReference type="GO" id="GO:0016787">
    <property type="term" value="F:hydrolase activity"/>
    <property type="evidence" value="ECO:0007669"/>
    <property type="project" value="UniProtKB-KW"/>
</dbReference>
<dbReference type="RefSeq" id="WP_317697994.1">
    <property type="nucleotide sequence ID" value="NZ_AP026801.1"/>
</dbReference>
<feature type="domain" description="Choloylglycine hydrolase/NAAA C-terminal" evidence="3">
    <location>
        <begin position="2"/>
        <end position="317"/>
    </location>
</feature>
<accession>A0AAU9D8Y2</accession>
<name>A0AAU9D8Y2_9LACO</name>
<evidence type="ECO:0000313" key="4">
    <source>
        <dbReference type="EMBL" id="BDR56130.1"/>
    </source>
</evidence>
<dbReference type="InterPro" id="IPR029132">
    <property type="entry name" value="CBAH/NAAA_C"/>
</dbReference>
<dbReference type="EMBL" id="AP026801">
    <property type="protein sequence ID" value="BDR56130.1"/>
    <property type="molecule type" value="Genomic_DNA"/>
</dbReference>
<comment type="similarity">
    <text evidence="1">Belongs to the peptidase C59 family.</text>
</comment>
<reference evidence="4 5" key="1">
    <citation type="journal article" date="2023" name="Microbiol. Spectr.">
        <title>Symbiosis of Carpenter Bees with Uncharacterized Lactic Acid Bacteria Showing NAD Auxotrophy.</title>
        <authorList>
            <person name="Kawasaki S."/>
            <person name="Ozawa K."/>
            <person name="Mori T."/>
            <person name="Yamamoto A."/>
            <person name="Ito M."/>
            <person name="Ohkuma M."/>
            <person name="Sakamoto M."/>
            <person name="Matsutani M."/>
        </authorList>
    </citation>
    <scope>NUCLEOTIDE SEQUENCE [LARGE SCALE GENOMIC DNA]</scope>
    <source>
        <strain evidence="4 5">KimC2</strain>
    </source>
</reference>
<sequence>MCTSITITSKEGQVFYGRTMDFNMGMFGEDPGTLTSILTFPKGSKLESQYTPWDSKYAVMGVGSKGTICLYDGVNEAGLSGDLQVLMECTHATSDELAKRNLTGLMAEEFVTYVLSNFKDVADIKEHINEYGLIDQPYKVAGQSIQVPAHYTFVDETGAKIVVEPTNQGGFKVYDSIGIMTNSPEYSWHLTNIRNYISLDNIDPKKPRQISKDVTLSPIEMGTGYGMFGLPGDYTSPSRFVRSTMISNHLDDFSSDDGINQLYSAFRTVMVPRGLERASKEDPLSDFTRYWAGYNLSERRIYVQTCRGIGFSTMKLDPNQKEITNTEIDMSNSAKELS</sequence>
<evidence type="ECO:0000259" key="3">
    <source>
        <dbReference type="Pfam" id="PF02275"/>
    </source>
</evidence>
<dbReference type="Pfam" id="PF02275">
    <property type="entry name" value="CBAH"/>
    <property type="match status" value="1"/>
</dbReference>
<proteinExistence type="inferred from homology"/>
<evidence type="ECO:0000313" key="5">
    <source>
        <dbReference type="Proteomes" id="UP001321804"/>
    </source>
</evidence>
<evidence type="ECO:0000256" key="1">
    <source>
        <dbReference type="ARBA" id="ARBA00006625"/>
    </source>
</evidence>
<keyword evidence="5" id="KW-1185">Reference proteome</keyword>
<dbReference type="KEGG" id="xak:KIMC2_06920"/>
<dbReference type="AlphaFoldDB" id="A0AAU9D8Y2"/>
<organism evidence="4 5">
    <name type="scientific">Xylocopilactobacillus apis</name>
    <dbReference type="NCBI Taxonomy" id="2932183"/>
    <lineage>
        <taxon>Bacteria</taxon>
        <taxon>Bacillati</taxon>
        <taxon>Bacillota</taxon>
        <taxon>Bacilli</taxon>
        <taxon>Lactobacillales</taxon>
        <taxon>Lactobacillaceae</taxon>
        <taxon>Xylocopilactobacillus</taxon>
    </lineage>
</organism>
<dbReference type="SUPFAM" id="SSF56235">
    <property type="entry name" value="N-terminal nucleophile aminohydrolases (Ntn hydrolases)"/>
    <property type="match status" value="1"/>
</dbReference>
<protein>
    <submittedName>
        <fullName evidence="4">Choloylglycine hydrolase</fullName>
    </submittedName>
</protein>
<dbReference type="InterPro" id="IPR052193">
    <property type="entry name" value="Peptidase_C59"/>
</dbReference>
<dbReference type="InterPro" id="IPR029055">
    <property type="entry name" value="Ntn_hydrolases_N"/>
</dbReference>
<dbReference type="PANTHER" id="PTHR35527">
    <property type="entry name" value="CHOLOYLGLYCINE HYDROLASE"/>
    <property type="match status" value="1"/>
</dbReference>